<dbReference type="OrthoDB" id="6370545at2759"/>
<feature type="transmembrane region" description="Helical" evidence="9">
    <location>
        <begin position="183"/>
        <end position="203"/>
    </location>
</feature>
<dbReference type="AlphaFoldDB" id="A0A7R9GES1"/>
<feature type="transmembrane region" description="Helical" evidence="9">
    <location>
        <begin position="354"/>
        <end position="377"/>
    </location>
</feature>
<protein>
    <recommendedName>
        <fullName evidence="9">Protein RFT1 homolog</fullName>
    </recommendedName>
</protein>
<feature type="transmembrane region" description="Helical" evidence="9">
    <location>
        <begin position="389"/>
        <end position="406"/>
    </location>
</feature>
<evidence type="ECO:0000256" key="8">
    <source>
        <dbReference type="ARBA" id="ARBA00045912"/>
    </source>
</evidence>
<dbReference type="GO" id="GO:0005789">
    <property type="term" value="C:endoplasmic reticulum membrane"/>
    <property type="evidence" value="ECO:0007669"/>
    <property type="project" value="UniProtKB-SubCell"/>
</dbReference>
<proteinExistence type="inferred from homology"/>
<evidence type="ECO:0000313" key="10">
    <source>
        <dbReference type="EMBL" id="CAD7278410.1"/>
    </source>
</evidence>
<feature type="transmembrane region" description="Helical" evidence="9">
    <location>
        <begin position="476"/>
        <end position="495"/>
    </location>
</feature>
<feature type="transmembrane region" description="Helical" evidence="9">
    <location>
        <begin position="451"/>
        <end position="470"/>
    </location>
</feature>
<feature type="transmembrane region" description="Helical" evidence="9">
    <location>
        <begin position="21"/>
        <end position="38"/>
    </location>
</feature>
<evidence type="ECO:0000256" key="1">
    <source>
        <dbReference type="ARBA" id="ARBA00004477"/>
    </source>
</evidence>
<comment type="similarity">
    <text evidence="3 9">Belongs to the RFT1 family.</text>
</comment>
<feature type="transmembrane region" description="Helical" evidence="9">
    <location>
        <begin position="156"/>
        <end position="177"/>
    </location>
</feature>
<sequence length="523" mass="58409">MPQTLLGHAVQFASMNIVLQIAFRISTFILNAVLLRYVSRDVLGIVNVRLTLLYSTVLFLSHEAFRKSCLNPDTLKLWKNNKNLLWLSFPGAILCSFAFGSVWVFLLSVPPKEITSNYSIGVVLTCICCCVEKLAEPMYIAGQALRLVKTKVVIEGLVQVVKVSIFAGLTIFCSASVDPVLGFCFAQLAASSVYFLAYCVVFTRDHRITEGRILGFGDFIPDSSIIHAWKQPNASLTWSFFKQGFMKQLLTEGERYVMTFIPVLSFADQGVFDIVNNLGSLAARFIFLPIEEASHFYFAQSVRRGNESSQVLGKLIRSMMLIGLTIFAFAIPFAEPFLFLYGGAALANSEAPKLLVAHAFYVVFLAINGVTECYSFVCMTKEQLERYNVKLLWISGAFLLASYLLTSWLGSVGFIFANCCNMALRILNSVEVIKKQKLKDNPLDELKPRTVTVALLTIGSFLAYCSKVYIFPRSILIHLLIGASVFLWCIASMGLTTEKDLMLSALGYFFRRHLSGHETKKMQ</sequence>
<comment type="function">
    <text evidence="8 9">Intramembrane glycolipid transporter that operates in the biosynthetic pathway of dolichol-linked oligosaccharides, the glycan precursors employed in protein asparagine (N)-glycosylation. The sequential addition of sugars to dolichol pyrophosphate produces dolichol-linked oligosaccharides containing fourteen sugars, including two GlcNAcs, nine mannoses and three glucoses. Once assembled, the oligosaccharide is transferred from the lipid to nascent proteins by oligosaccharyltransferases. The assembly of dolichol-linked oligosaccharides begins on the cytosolic side of the endoplasmic reticulum membrane and finishes in its lumen. RFT1 could mediate the translocation of the cytosolically oriented intermediate DolPP-GlcNAc2Man5, produced by ALG11, into the ER lumen where dolichol-linked oligosaccharides assembly continues. However, the intramembrane lipid transporter activity could not be confirmed in vitro.</text>
</comment>
<dbReference type="GO" id="GO:0034203">
    <property type="term" value="P:glycolipid translocation"/>
    <property type="evidence" value="ECO:0007669"/>
    <property type="project" value="TreeGrafter"/>
</dbReference>
<comment type="pathway">
    <text evidence="2">Protein modification; protein glycosylation.</text>
</comment>
<dbReference type="Pfam" id="PF04506">
    <property type="entry name" value="Rft-1"/>
    <property type="match status" value="1"/>
</dbReference>
<evidence type="ECO:0000256" key="9">
    <source>
        <dbReference type="RuleBase" id="RU365067"/>
    </source>
</evidence>
<feature type="transmembrane region" description="Helical" evidence="9">
    <location>
        <begin position="44"/>
        <end position="62"/>
    </location>
</feature>
<evidence type="ECO:0000256" key="2">
    <source>
        <dbReference type="ARBA" id="ARBA00004922"/>
    </source>
</evidence>
<dbReference type="Proteomes" id="UP000678499">
    <property type="component" value="Unassembled WGS sequence"/>
</dbReference>
<comment type="subcellular location">
    <subcellularLocation>
        <location evidence="1 9">Endoplasmic reticulum membrane</location>
        <topology evidence="1 9">Multi-pass membrane protein</topology>
    </subcellularLocation>
</comment>
<dbReference type="InterPro" id="IPR007594">
    <property type="entry name" value="RFT1"/>
</dbReference>
<gene>
    <name evidence="10" type="ORF">NMOB1V02_LOCUS6116</name>
</gene>
<evidence type="ECO:0000313" key="11">
    <source>
        <dbReference type="Proteomes" id="UP000678499"/>
    </source>
</evidence>
<keyword evidence="11" id="KW-1185">Reference proteome</keyword>
<evidence type="ECO:0000256" key="7">
    <source>
        <dbReference type="ARBA" id="ARBA00023136"/>
    </source>
</evidence>
<dbReference type="PANTHER" id="PTHR13117:SF5">
    <property type="entry name" value="PROTEIN RFT1 HOMOLOG"/>
    <property type="match status" value="1"/>
</dbReference>
<reference evidence="10" key="1">
    <citation type="submission" date="2020-11" db="EMBL/GenBank/DDBJ databases">
        <authorList>
            <person name="Tran Van P."/>
        </authorList>
    </citation>
    <scope>NUCLEOTIDE SEQUENCE</scope>
</reference>
<accession>A0A7R9GES1</accession>
<keyword evidence="5" id="KW-0256">Endoplasmic reticulum</keyword>
<evidence type="ECO:0000256" key="4">
    <source>
        <dbReference type="ARBA" id="ARBA00022692"/>
    </source>
</evidence>
<dbReference type="EMBL" id="CAJPEX010001225">
    <property type="protein sequence ID" value="CAG0918562.1"/>
    <property type="molecule type" value="Genomic_DNA"/>
</dbReference>
<dbReference type="GO" id="GO:0006488">
    <property type="term" value="P:dolichol-linked oligosaccharide biosynthetic process"/>
    <property type="evidence" value="ECO:0007669"/>
    <property type="project" value="InterPro"/>
</dbReference>
<evidence type="ECO:0000256" key="6">
    <source>
        <dbReference type="ARBA" id="ARBA00022989"/>
    </source>
</evidence>
<keyword evidence="4 9" id="KW-0812">Transmembrane</keyword>
<dbReference type="PANTHER" id="PTHR13117">
    <property type="entry name" value="ENDOPLASMIC RETICULUM MULTISPAN TRANSMEMBRANE PROTEIN-RELATED"/>
    <property type="match status" value="1"/>
</dbReference>
<keyword evidence="6 9" id="KW-1133">Transmembrane helix</keyword>
<dbReference type="EMBL" id="OA883262">
    <property type="protein sequence ID" value="CAD7278410.1"/>
    <property type="molecule type" value="Genomic_DNA"/>
</dbReference>
<organism evidence="10">
    <name type="scientific">Notodromas monacha</name>
    <dbReference type="NCBI Taxonomy" id="399045"/>
    <lineage>
        <taxon>Eukaryota</taxon>
        <taxon>Metazoa</taxon>
        <taxon>Ecdysozoa</taxon>
        <taxon>Arthropoda</taxon>
        <taxon>Crustacea</taxon>
        <taxon>Oligostraca</taxon>
        <taxon>Ostracoda</taxon>
        <taxon>Podocopa</taxon>
        <taxon>Podocopida</taxon>
        <taxon>Cypridocopina</taxon>
        <taxon>Cypridoidea</taxon>
        <taxon>Cyprididae</taxon>
        <taxon>Notodromas</taxon>
    </lineage>
</organism>
<feature type="transmembrane region" description="Helical" evidence="9">
    <location>
        <begin position="83"/>
        <end position="106"/>
    </location>
</feature>
<keyword evidence="7 9" id="KW-0472">Membrane</keyword>
<evidence type="ECO:0000256" key="5">
    <source>
        <dbReference type="ARBA" id="ARBA00022824"/>
    </source>
</evidence>
<name>A0A7R9GES1_9CRUS</name>
<evidence type="ECO:0000256" key="3">
    <source>
        <dbReference type="ARBA" id="ARBA00010288"/>
    </source>
</evidence>
<feature type="transmembrane region" description="Helical" evidence="9">
    <location>
        <begin position="319"/>
        <end position="342"/>
    </location>
</feature>